<evidence type="ECO:0000259" key="5">
    <source>
        <dbReference type="Pfam" id="PF02384"/>
    </source>
</evidence>
<keyword evidence="2" id="KW-0489">Methyltransferase</keyword>
<name>A0ABV9V6T3_STRAZ</name>
<dbReference type="PANTHER" id="PTHR33841">
    <property type="entry name" value="DNA METHYLTRANSFERASE YEEA-RELATED"/>
    <property type="match status" value="1"/>
</dbReference>
<dbReference type="PRINTS" id="PR00507">
    <property type="entry name" value="N12N6MTFRASE"/>
</dbReference>
<dbReference type="Pfam" id="PF18135">
    <property type="entry name" value="Type_ISP_C"/>
    <property type="match status" value="1"/>
</dbReference>
<dbReference type="InterPro" id="IPR029063">
    <property type="entry name" value="SAM-dependent_MTases_sf"/>
</dbReference>
<dbReference type="PANTHER" id="PTHR33841:SF1">
    <property type="entry name" value="DNA METHYLTRANSFERASE A"/>
    <property type="match status" value="1"/>
</dbReference>
<evidence type="ECO:0000313" key="7">
    <source>
        <dbReference type="EMBL" id="MFC4978632.1"/>
    </source>
</evidence>
<dbReference type="InterPro" id="IPR003356">
    <property type="entry name" value="DNA_methylase_A-5"/>
</dbReference>
<dbReference type="Pfam" id="PF02384">
    <property type="entry name" value="N6_Mtase"/>
    <property type="match status" value="1"/>
</dbReference>
<organism evidence="7 8">
    <name type="scientific">Streptomyces atroolivaceus</name>
    <dbReference type="NCBI Taxonomy" id="66869"/>
    <lineage>
        <taxon>Bacteria</taxon>
        <taxon>Bacillati</taxon>
        <taxon>Actinomycetota</taxon>
        <taxon>Actinomycetes</taxon>
        <taxon>Kitasatosporales</taxon>
        <taxon>Streptomycetaceae</taxon>
        <taxon>Streptomyces</taxon>
    </lineage>
</organism>
<feature type="domain" description="DNA methylase adenine-specific" evidence="5">
    <location>
        <begin position="314"/>
        <end position="498"/>
    </location>
</feature>
<comment type="caution">
    <text evidence="7">The sequence shown here is derived from an EMBL/GenBank/DDBJ whole genome shotgun (WGS) entry which is preliminary data.</text>
</comment>
<evidence type="ECO:0000259" key="6">
    <source>
        <dbReference type="Pfam" id="PF18135"/>
    </source>
</evidence>
<evidence type="ECO:0000256" key="1">
    <source>
        <dbReference type="ARBA" id="ARBA00011900"/>
    </source>
</evidence>
<dbReference type="SUPFAM" id="SSF53335">
    <property type="entry name" value="S-adenosyl-L-methionine-dependent methyltransferases"/>
    <property type="match status" value="1"/>
</dbReference>
<comment type="catalytic activity">
    <reaction evidence="4">
        <text>a 2'-deoxyadenosine in DNA + S-adenosyl-L-methionine = an N(6)-methyl-2'-deoxyadenosine in DNA + S-adenosyl-L-homocysteine + H(+)</text>
        <dbReference type="Rhea" id="RHEA:15197"/>
        <dbReference type="Rhea" id="RHEA-COMP:12418"/>
        <dbReference type="Rhea" id="RHEA-COMP:12419"/>
        <dbReference type="ChEBI" id="CHEBI:15378"/>
        <dbReference type="ChEBI" id="CHEBI:57856"/>
        <dbReference type="ChEBI" id="CHEBI:59789"/>
        <dbReference type="ChEBI" id="CHEBI:90615"/>
        <dbReference type="ChEBI" id="CHEBI:90616"/>
        <dbReference type="EC" id="2.1.1.72"/>
    </reaction>
</comment>
<proteinExistence type="predicted"/>
<dbReference type="InterPro" id="IPR041635">
    <property type="entry name" value="Type_ISP_LLaBIII_C"/>
</dbReference>
<protein>
    <recommendedName>
        <fullName evidence="1">site-specific DNA-methyltransferase (adenine-specific)</fullName>
        <ecNumber evidence="1">2.1.1.72</ecNumber>
    </recommendedName>
</protein>
<evidence type="ECO:0000256" key="2">
    <source>
        <dbReference type="ARBA" id="ARBA00022603"/>
    </source>
</evidence>
<dbReference type="EMBL" id="JBHSJE010000002">
    <property type="protein sequence ID" value="MFC4978632.1"/>
    <property type="molecule type" value="Genomic_DNA"/>
</dbReference>
<dbReference type="GeneID" id="31237922"/>
<evidence type="ECO:0000256" key="4">
    <source>
        <dbReference type="ARBA" id="ARBA00047942"/>
    </source>
</evidence>
<reference evidence="8" key="1">
    <citation type="journal article" date="2019" name="Int. J. Syst. Evol. Microbiol.">
        <title>The Global Catalogue of Microorganisms (GCM) 10K type strain sequencing project: providing services to taxonomists for standard genome sequencing and annotation.</title>
        <authorList>
            <consortium name="The Broad Institute Genomics Platform"/>
            <consortium name="The Broad Institute Genome Sequencing Center for Infectious Disease"/>
            <person name="Wu L."/>
            <person name="Ma J."/>
        </authorList>
    </citation>
    <scope>NUCLEOTIDE SEQUENCE [LARGE SCALE GENOMIC DNA]</scope>
    <source>
        <strain evidence="8">ICMP 257</strain>
    </source>
</reference>
<evidence type="ECO:0000256" key="3">
    <source>
        <dbReference type="ARBA" id="ARBA00022679"/>
    </source>
</evidence>
<accession>A0ABV9V6T3</accession>
<evidence type="ECO:0000313" key="8">
    <source>
        <dbReference type="Proteomes" id="UP001595908"/>
    </source>
</evidence>
<dbReference type="Proteomes" id="UP001595908">
    <property type="component" value="Unassembled WGS sequence"/>
</dbReference>
<feature type="domain" description="Type ISP restriction-modification enzyme LLaBIII C-terminal specificity" evidence="6">
    <location>
        <begin position="691"/>
        <end position="1040"/>
    </location>
</feature>
<dbReference type="EC" id="2.1.1.72" evidence="1"/>
<dbReference type="InterPro" id="IPR050953">
    <property type="entry name" value="N4_N6_ade-DNA_methylase"/>
</dbReference>
<keyword evidence="3" id="KW-0808">Transferase</keyword>
<keyword evidence="8" id="KW-1185">Reference proteome</keyword>
<dbReference type="Gene3D" id="3.40.50.150">
    <property type="entry name" value="Vaccinia Virus protein VP39"/>
    <property type="match status" value="1"/>
</dbReference>
<dbReference type="RefSeq" id="WP_078597853.1">
    <property type="nucleotide sequence ID" value="NZ_JBHSJE010000002.1"/>
</dbReference>
<gene>
    <name evidence="7" type="ORF">ACFPL4_09645</name>
</gene>
<sequence length="1104" mass="121796">MNFAEVVAAYGQDAKQRLSGPGQREALLITPVSNLVEQAGALLGLSVVAHNEVAELDGSVRPDFGVRVNGVITGHVELKAPGVSLDPSSYGISTHNYKQWQRLRELPNLLHTNGTEFRLWRYGELVDTPVHIHRVDLVSESGRLTAPGRLELVFNSFLQWSPTPIVSVPKLVSVLAPLARLLREEVHEALRAERRAIRAGADAARMPFTGISKDWRRLLFPQATDSEFSDGFAQTVVFALLLALSEGIDLDNEPIREIAHQLEGHHSLMGRALNLLTEHVEKTPTWSAIEIILHVLAAADWGRLGRNGDELYLHLYEDFLASYDPEKRRSSGSYYTPVPVVDAMVRLTDLALKHYMGKPDGFRNPHVNIVDPAMGTGTYPLSILRHVAGEAAAQYGPGAAPEAVSNAVSRTYGIELQSGPFSVAELRISSTISDLGADLPSDGLNLFVADTLEDPYSASDSQLSFTAQLIARQRQRANQMKRERNVQVCIGNPPYKDHAGGVGGWVENGADPATGKPPLEAFKLPGNGKHERHLSNLYAYFWRWATWKVFESTNQPDERDGGNGVICFITATGYLAGPGFKGMREYLRRMCSHGWIINVTPEGKQPPAANAVFNIETPVAIALFLRKQGVDDTKPAEIKYIDLHGTKKQKFEQLSALTFDHQHWRNVRPEWTAPFTPSAATGWDDYPAVDDLLPWRANGIMAGRSWVYAPTPGVLDFRLRSVINEDDPAVKSQKFKEKRDASLVKTKKPLPGADTEQETNIPFGRITMLTEAHAVRCGFRMLDRQWLIADSRLLSQPSPTLWEGRVDGQVFAIELHSEYPKAGPGIVYTNLIPDVHHFRGSGGGRALPKLHPDGTPNVAPGLVDALSRLMGVPISHDDIFSYIAGITGHSGFVAQFDDELRTPGVRVPVTKDPHLWARACQLGAHVQWLHTYGEAGNHPQGLTEIRDPAISVDHPSYAVAVGSNMPTDWRYDASIRSLHVGAGRWDGLTKQAAEYTVGGRKVLDSWLDYRMAEPKGRITSPLDEMNAPQWDSQWSTELTNLLSILTQLVNLEDQMSDLLTDVIASEIFTRQELAAAGAQWPTTDADRRPRLTVTGGLFDELPPA</sequence>